<feature type="signal peptide" evidence="6">
    <location>
        <begin position="1"/>
        <end position="25"/>
    </location>
</feature>
<dbReference type="OrthoDB" id="9803361at2"/>
<organism evidence="8 9">
    <name type="scientific">Pseudorhodoferax soli</name>
    <dbReference type="NCBI Taxonomy" id="545864"/>
    <lineage>
        <taxon>Bacteria</taxon>
        <taxon>Pseudomonadati</taxon>
        <taxon>Pseudomonadota</taxon>
        <taxon>Betaproteobacteria</taxon>
        <taxon>Burkholderiales</taxon>
        <taxon>Comamonadaceae</taxon>
    </lineage>
</organism>
<keyword evidence="9" id="KW-1185">Reference proteome</keyword>
<dbReference type="InterPro" id="IPR037682">
    <property type="entry name" value="TonB_C"/>
</dbReference>
<evidence type="ECO:0000256" key="4">
    <source>
        <dbReference type="ARBA" id="ARBA00023136"/>
    </source>
</evidence>
<proteinExistence type="predicted"/>
<reference evidence="8 9" key="1">
    <citation type="submission" date="2018-07" db="EMBL/GenBank/DDBJ databases">
        <title>Genomic Encyclopedia of Type Strains, Phase IV (KMG-IV): sequencing the most valuable type-strain genomes for metagenomic binning, comparative biology and taxonomic classification.</title>
        <authorList>
            <person name="Goeker M."/>
        </authorList>
    </citation>
    <scope>NUCLEOTIDE SEQUENCE [LARGE SCALE GENOMIC DNA]</scope>
    <source>
        <strain evidence="8 9">DSM 21634</strain>
    </source>
</reference>
<sequence>MRLPGWLRRLSTLQAALLFSVAAHAALLAVRFADPAAFDRLFQDTPLEVILVNAKSDERPDKAQAIAQASLAGGGDAAAGRATSPLPPSPRADIGDAIEEAQRQVEAMHQQQTLLLAQVTRMLAALPPPDPRNISESAEARAQDERRRQLLQHLAEIERRIEIENARPKRRVVSPSTREEVYAVYYDTLRRRVEERGTQNFPESNGRKLYGELVMIITVDHTGQVLSTEVAESSGNRLLDQRAQAIARAAGPYGGFTPAMRMQADQILVVSRFRFARDATLQTNVSTPP</sequence>
<evidence type="ECO:0000259" key="7">
    <source>
        <dbReference type="PROSITE" id="PS52015"/>
    </source>
</evidence>
<keyword evidence="3" id="KW-1133">Transmembrane helix</keyword>
<dbReference type="GO" id="GO:0055085">
    <property type="term" value="P:transmembrane transport"/>
    <property type="evidence" value="ECO:0007669"/>
    <property type="project" value="InterPro"/>
</dbReference>
<evidence type="ECO:0000256" key="2">
    <source>
        <dbReference type="ARBA" id="ARBA00022692"/>
    </source>
</evidence>
<comment type="subcellular location">
    <subcellularLocation>
        <location evidence="1">Membrane</location>
        <topology evidence="1">Single-pass membrane protein</topology>
    </subcellularLocation>
</comment>
<dbReference type="RefSeq" id="WP_114467427.1">
    <property type="nucleotide sequence ID" value="NZ_QPJK01000002.1"/>
</dbReference>
<feature type="coiled-coil region" evidence="5">
    <location>
        <begin position="91"/>
        <end position="167"/>
    </location>
</feature>
<evidence type="ECO:0000313" key="8">
    <source>
        <dbReference type="EMBL" id="RCW74316.1"/>
    </source>
</evidence>
<name>A0A368Y4Q1_9BURK</name>
<comment type="caution">
    <text evidence="8">The sequence shown here is derived from an EMBL/GenBank/DDBJ whole genome shotgun (WGS) entry which is preliminary data.</text>
</comment>
<evidence type="ECO:0000256" key="5">
    <source>
        <dbReference type="SAM" id="Coils"/>
    </source>
</evidence>
<dbReference type="Proteomes" id="UP000252884">
    <property type="component" value="Unassembled WGS sequence"/>
</dbReference>
<dbReference type="SUPFAM" id="SSF74653">
    <property type="entry name" value="TolA/TonB C-terminal domain"/>
    <property type="match status" value="1"/>
</dbReference>
<feature type="domain" description="TonB C-terminal" evidence="7">
    <location>
        <begin position="185"/>
        <end position="282"/>
    </location>
</feature>
<dbReference type="PROSITE" id="PS52015">
    <property type="entry name" value="TONB_CTD"/>
    <property type="match status" value="1"/>
</dbReference>
<evidence type="ECO:0000256" key="3">
    <source>
        <dbReference type="ARBA" id="ARBA00022989"/>
    </source>
</evidence>
<dbReference type="InterPro" id="IPR006260">
    <property type="entry name" value="TonB/TolA_C"/>
</dbReference>
<dbReference type="GO" id="GO:0016020">
    <property type="term" value="C:membrane"/>
    <property type="evidence" value="ECO:0007669"/>
    <property type="project" value="UniProtKB-SubCell"/>
</dbReference>
<evidence type="ECO:0000256" key="6">
    <source>
        <dbReference type="SAM" id="SignalP"/>
    </source>
</evidence>
<keyword evidence="2" id="KW-0812">Transmembrane</keyword>
<gene>
    <name evidence="8" type="ORF">DES41_102638</name>
</gene>
<dbReference type="AlphaFoldDB" id="A0A368Y4Q1"/>
<keyword evidence="4" id="KW-0472">Membrane</keyword>
<keyword evidence="6" id="KW-0732">Signal</keyword>
<dbReference type="Gene3D" id="3.30.1150.10">
    <property type="match status" value="1"/>
</dbReference>
<evidence type="ECO:0000256" key="1">
    <source>
        <dbReference type="ARBA" id="ARBA00004167"/>
    </source>
</evidence>
<protein>
    <submittedName>
        <fullName evidence="8">Protein TonB</fullName>
    </submittedName>
</protein>
<keyword evidence="5" id="KW-0175">Coiled coil</keyword>
<dbReference type="Pfam" id="PF03544">
    <property type="entry name" value="TonB_C"/>
    <property type="match status" value="1"/>
</dbReference>
<dbReference type="EMBL" id="QPJK01000002">
    <property type="protein sequence ID" value="RCW74316.1"/>
    <property type="molecule type" value="Genomic_DNA"/>
</dbReference>
<accession>A0A368Y4Q1</accession>
<evidence type="ECO:0000313" key="9">
    <source>
        <dbReference type="Proteomes" id="UP000252884"/>
    </source>
</evidence>
<dbReference type="NCBIfam" id="TIGR01352">
    <property type="entry name" value="tonB_Cterm"/>
    <property type="match status" value="1"/>
</dbReference>
<feature type="chain" id="PRO_5016951398" evidence="6">
    <location>
        <begin position="26"/>
        <end position="289"/>
    </location>
</feature>